<keyword evidence="2" id="KW-0238">DNA-binding</keyword>
<dbReference type="SMART" id="SM00895">
    <property type="entry name" value="FCD"/>
    <property type="match status" value="1"/>
</dbReference>
<feature type="domain" description="HTH gntR-type" evidence="4">
    <location>
        <begin position="8"/>
        <end position="75"/>
    </location>
</feature>
<evidence type="ECO:0000259" key="4">
    <source>
        <dbReference type="PROSITE" id="PS50949"/>
    </source>
</evidence>
<dbReference type="InterPro" id="IPR011711">
    <property type="entry name" value="GntR_C"/>
</dbReference>
<evidence type="ECO:0000256" key="3">
    <source>
        <dbReference type="ARBA" id="ARBA00023163"/>
    </source>
</evidence>
<dbReference type="InterPro" id="IPR036390">
    <property type="entry name" value="WH_DNA-bd_sf"/>
</dbReference>
<reference evidence="5" key="1">
    <citation type="submission" date="2019-08" db="EMBL/GenBank/DDBJ databases">
        <authorList>
            <person name="Kucharzyk K."/>
            <person name="Murdoch R.W."/>
            <person name="Higgins S."/>
            <person name="Loffler F."/>
        </authorList>
    </citation>
    <scope>NUCLEOTIDE SEQUENCE</scope>
</reference>
<dbReference type="SUPFAM" id="SSF48008">
    <property type="entry name" value="GntR ligand-binding domain-like"/>
    <property type="match status" value="1"/>
</dbReference>
<dbReference type="PANTHER" id="PTHR43537">
    <property type="entry name" value="TRANSCRIPTIONAL REGULATOR, GNTR FAMILY"/>
    <property type="match status" value="1"/>
</dbReference>
<dbReference type="EMBL" id="VSSQ01000732">
    <property type="protein sequence ID" value="MPM00466.1"/>
    <property type="molecule type" value="Genomic_DNA"/>
</dbReference>
<dbReference type="GO" id="GO:0003677">
    <property type="term" value="F:DNA binding"/>
    <property type="evidence" value="ECO:0007669"/>
    <property type="project" value="UniProtKB-KW"/>
</dbReference>
<gene>
    <name evidence="5" type="primary">lutR_15</name>
    <name evidence="5" type="ORF">SDC9_46692</name>
</gene>
<dbReference type="SUPFAM" id="SSF46785">
    <property type="entry name" value="Winged helix' DNA-binding domain"/>
    <property type="match status" value="1"/>
</dbReference>
<dbReference type="InterPro" id="IPR008920">
    <property type="entry name" value="TF_FadR/GntR_C"/>
</dbReference>
<dbReference type="PROSITE" id="PS50949">
    <property type="entry name" value="HTH_GNTR"/>
    <property type="match status" value="1"/>
</dbReference>
<protein>
    <submittedName>
        <fullName evidence="5">HTH-type transcriptional regulator LutR</fullName>
    </submittedName>
</protein>
<keyword evidence="1" id="KW-0805">Transcription regulation</keyword>
<sequence>MFKAIEKDSVPVQIVNYFLNSISSKELKENDRLPPERDLCELLSVGRSTLREALRILEMMNVIEKRNDGTYVRIQNEDVIKEAVSIDFAVGINNYAELVEVRNFLEVETVVLAAENHNSEDLKKLDELCKEMRKVIEDVKQYAKYGTEFHIAIAEATHNDILTEIFEAIRYVMYDYQKNNMKTNDEVRRSYKEHLELLSALKESDPVKCEDIMRRHLDYTQNLFERKSSAEPSDL</sequence>
<dbReference type="SMART" id="SM00345">
    <property type="entry name" value="HTH_GNTR"/>
    <property type="match status" value="1"/>
</dbReference>
<keyword evidence="3" id="KW-0804">Transcription</keyword>
<organism evidence="5">
    <name type="scientific">bioreactor metagenome</name>
    <dbReference type="NCBI Taxonomy" id="1076179"/>
    <lineage>
        <taxon>unclassified sequences</taxon>
        <taxon>metagenomes</taxon>
        <taxon>ecological metagenomes</taxon>
    </lineage>
</organism>
<evidence type="ECO:0000256" key="2">
    <source>
        <dbReference type="ARBA" id="ARBA00023125"/>
    </source>
</evidence>
<proteinExistence type="predicted"/>
<evidence type="ECO:0000256" key="1">
    <source>
        <dbReference type="ARBA" id="ARBA00023015"/>
    </source>
</evidence>
<dbReference type="Pfam" id="PF07729">
    <property type="entry name" value="FCD"/>
    <property type="match status" value="1"/>
</dbReference>
<dbReference type="GO" id="GO:0003700">
    <property type="term" value="F:DNA-binding transcription factor activity"/>
    <property type="evidence" value="ECO:0007669"/>
    <property type="project" value="InterPro"/>
</dbReference>
<dbReference type="AlphaFoldDB" id="A0A644W9J4"/>
<dbReference type="PRINTS" id="PR00035">
    <property type="entry name" value="HTHGNTR"/>
</dbReference>
<dbReference type="PANTHER" id="PTHR43537:SF5">
    <property type="entry name" value="UXU OPERON TRANSCRIPTIONAL REGULATOR"/>
    <property type="match status" value="1"/>
</dbReference>
<accession>A0A644W9J4</accession>
<dbReference type="CDD" id="cd07377">
    <property type="entry name" value="WHTH_GntR"/>
    <property type="match status" value="1"/>
</dbReference>
<name>A0A644W9J4_9ZZZZ</name>
<dbReference type="InterPro" id="IPR000524">
    <property type="entry name" value="Tscrpt_reg_HTH_GntR"/>
</dbReference>
<dbReference type="Gene3D" id="1.20.120.530">
    <property type="entry name" value="GntR ligand-binding domain-like"/>
    <property type="match status" value="1"/>
</dbReference>
<comment type="caution">
    <text evidence="5">The sequence shown here is derived from an EMBL/GenBank/DDBJ whole genome shotgun (WGS) entry which is preliminary data.</text>
</comment>
<dbReference type="InterPro" id="IPR036388">
    <property type="entry name" value="WH-like_DNA-bd_sf"/>
</dbReference>
<evidence type="ECO:0000313" key="5">
    <source>
        <dbReference type="EMBL" id="MPM00466.1"/>
    </source>
</evidence>
<dbReference type="Gene3D" id="1.10.10.10">
    <property type="entry name" value="Winged helix-like DNA-binding domain superfamily/Winged helix DNA-binding domain"/>
    <property type="match status" value="1"/>
</dbReference>
<dbReference type="Pfam" id="PF00392">
    <property type="entry name" value="GntR"/>
    <property type="match status" value="1"/>
</dbReference>